<dbReference type="Proteomes" id="UP001056429">
    <property type="component" value="Unassembled WGS sequence"/>
</dbReference>
<reference evidence="2" key="1">
    <citation type="journal article" date="2021" name="mSystems">
        <title>Bacteria and Archaea Synergistically Convert Glycine Betaine to Biogenic Methane in the Formosa Cold Seep of the South China Sea.</title>
        <authorList>
            <person name="Li L."/>
            <person name="Zhang W."/>
            <person name="Zhang S."/>
            <person name="Song L."/>
            <person name="Sun Q."/>
            <person name="Zhang H."/>
            <person name="Xiang H."/>
            <person name="Dong X."/>
        </authorList>
    </citation>
    <scope>NUCLEOTIDE SEQUENCE</scope>
    <source>
        <strain evidence="2">ZWT</strain>
    </source>
</reference>
<comment type="caution">
    <text evidence="2">The sequence shown here is derived from an EMBL/GenBank/DDBJ whole genome shotgun (WGS) entry which is preliminary data.</text>
</comment>
<dbReference type="Pfam" id="PF08445">
    <property type="entry name" value="FR47"/>
    <property type="match status" value="1"/>
</dbReference>
<dbReference type="InterPro" id="IPR016181">
    <property type="entry name" value="Acyl_CoA_acyltransferase"/>
</dbReference>
<feature type="domain" description="N-acetyltransferase" evidence="1">
    <location>
        <begin position="141"/>
        <end position="284"/>
    </location>
</feature>
<keyword evidence="3" id="KW-1185">Reference proteome</keyword>
<proteinExistence type="predicted"/>
<accession>A0A9J6P8K6</accession>
<organism evidence="2 3">
    <name type="scientific">Oceanirhabdus seepicola</name>
    <dbReference type="NCBI Taxonomy" id="2828781"/>
    <lineage>
        <taxon>Bacteria</taxon>
        <taxon>Bacillati</taxon>
        <taxon>Bacillota</taxon>
        <taxon>Clostridia</taxon>
        <taxon>Eubacteriales</taxon>
        <taxon>Clostridiaceae</taxon>
        <taxon>Oceanirhabdus</taxon>
    </lineage>
</organism>
<dbReference type="AlphaFoldDB" id="A0A9J6P8K6"/>
<dbReference type="GO" id="GO:0016747">
    <property type="term" value="F:acyltransferase activity, transferring groups other than amino-acyl groups"/>
    <property type="evidence" value="ECO:0007669"/>
    <property type="project" value="InterPro"/>
</dbReference>
<keyword evidence="2" id="KW-0012">Acyltransferase</keyword>
<dbReference type="EMBL" id="JAGSOJ010000004">
    <property type="protein sequence ID" value="MCM1991877.1"/>
    <property type="molecule type" value="Genomic_DNA"/>
</dbReference>
<reference evidence="2" key="2">
    <citation type="submission" date="2021-04" db="EMBL/GenBank/DDBJ databases">
        <authorList>
            <person name="Dong X."/>
        </authorList>
    </citation>
    <scope>NUCLEOTIDE SEQUENCE</scope>
    <source>
        <strain evidence="2">ZWT</strain>
    </source>
</reference>
<name>A0A9J6P8K6_9CLOT</name>
<dbReference type="PROSITE" id="PS51186">
    <property type="entry name" value="GNAT"/>
    <property type="match status" value="1"/>
</dbReference>
<evidence type="ECO:0000259" key="1">
    <source>
        <dbReference type="PROSITE" id="PS51186"/>
    </source>
</evidence>
<dbReference type="EC" id="2.3.1.-" evidence="2"/>
<keyword evidence="2" id="KW-0808">Transferase</keyword>
<protein>
    <submittedName>
        <fullName evidence="2">GNAT family N-acetyltransferase</fullName>
        <ecNumber evidence="2">2.3.1.-</ecNumber>
    </submittedName>
</protein>
<dbReference type="RefSeq" id="WP_250861011.1">
    <property type="nucleotide sequence ID" value="NZ_JAGSOJ010000004.1"/>
</dbReference>
<evidence type="ECO:0000313" key="2">
    <source>
        <dbReference type="EMBL" id="MCM1991877.1"/>
    </source>
</evidence>
<dbReference type="SUPFAM" id="SSF55729">
    <property type="entry name" value="Acyl-CoA N-acyltransferases (Nat)"/>
    <property type="match status" value="1"/>
</dbReference>
<dbReference type="InterPro" id="IPR013653">
    <property type="entry name" value="GCN5-like_dom"/>
</dbReference>
<evidence type="ECO:0000313" key="3">
    <source>
        <dbReference type="Proteomes" id="UP001056429"/>
    </source>
</evidence>
<gene>
    <name evidence="2" type="ORF">KDK92_19225</name>
</gene>
<sequence>MEYKRYKKVEEFLGECKGFLMEKEVENNLFLGICNDIIIGAREYEEVYCGSVKKEGEIKLIALMTVPHNLLIDSRDDESLEYFLDKMYKENLTIPGTNGRKETSKKAIEYFSEKYNKEYECAMNLRVYELTKVKDVSIPNGHFEMATMKYHELITRWMYDATIDFGMKVEGNPLSEERLNRAEFLIKNKKVYIWIDEAGKPVTTAMRMKKTDHGEVVGMVYTPKEFRRNGYATACVKVVSEEILKEGNRFAALFTDLANPISNSIYMKMGYEPICDYDQYEFEK</sequence>
<dbReference type="InterPro" id="IPR000182">
    <property type="entry name" value="GNAT_dom"/>
</dbReference>
<dbReference type="Gene3D" id="3.40.630.30">
    <property type="match status" value="1"/>
</dbReference>